<sequence length="143" mass="15723">MQSKVNNICKVQYATLASVTDYVELPGGRVIITATWQDLPNSRPPELLINEEIGKAGRLYVCNFTAALTESRLIKHGLVVKISFDDGAEPMIIGDPSLPVRLLEQHELKNKSIRFTHNSWHYPFRTLVATPVGSNSGSGSSGM</sequence>
<proteinExistence type="predicted"/>
<evidence type="ECO:0000313" key="2">
    <source>
        <dbReference type="Proteomes" id="UP000642809"/>
    </source>
</evidence>
<evidence type="ECO:0000313" key="1">
    <source>
        <dbReference type="EMBL" id="GHB44494.1"/>
    </source>
</evidence>
<reference evidence="1" key="1">
    <citation type="journal article" date="2014" name="Int. J. Syst. Evol. Microbiol.">
        <title>Complete genome sequence of Corynebacterium casei LMG S-19264T (=DSM 44701T), isolated from a smear-ripened cheese.</title>
        <authorList>
            <consortium name="US DOE Joint Genome Institute (JGI-PGF)"/>
            <person name="Walter F."/>
            <person name="Albersmeier A."/>
            <person name="Kalinowski J."/>
            <person name="Ruckert C."/>
        </authorList>
    </citation>
    <scope>NUCLEOTIDE SEQUENCE</scope>
    <source>
        <strain evidence="1">KCTC 23224</strain>
    </source>
</reference>
<keyword evidence="2" id="KW-1185">Reference proteome</keyword>
<name>A0A8J3CZM6_9BACT</name>
<gene>
    <name evidence="1" type="ORF">GCM10008106_26960</name>
</gene>
<dbReference type="RefSeq" id="WP_189583571.1">
    <property type="nucleotide sequence ID" value="NZ_BMYF01000017.1"/>
</dbReference>
<organism evidence="1 2">
    <name type="scientific">Mongoliitalea lutea</name>
    <dbReference type="NCBI Taxonomy" id="849756"/>
    <lineage>
        <taxon>Bacteria</taxon>
        <taxon>Pseudomonadati</taxon>
        <taxon>Bacteroidota</taxon>
        <taxon>Cytophagia</taxon>
        <taxon>Cytophagales</taxon>
        <taxon>Cyclobacteriaceae</taxon>
        <taxon>Mongoliitalea</taxon>
    </lineage>
</organism>
<dbReference type="AlphaFoldDB" id="A0A8J3CZM6"/>
<reference evidence="1" key="2">
    <citation type="submission" date="2020-09" db="EMBL/GenBank/DDBJ databases">
        <authorList>
            <person name="Sun Q."/>
            <person name="Kim S."/>
        </authorList>
    </citation>
    <scope>NUCLEOTIDE SEQUENCE</scope>
    <source>
        <strain evidence="1">KCTC 23224</strain>
    </source>
</reference>
<protein>
    <submittedName>
        <fullName evidence="1">Uncharacterized protein</fullName>
    </submittedName>
</protein>
<accession>A0A8J3CZM6</accession>
<dbReference type="Proteomes" id="UP000642809">
    <property type="component" value="Unassembled WGS sequence"/>
</dbReference>
<comment type="caution">
    <text evidence="1">The sequence shown here is derived from an EMBL/GenBank/DDBJ whole genome shotgun (WGS) entry which is preliminary data.</text>
</comment>
<dbReference type="EMBL" id="BMYF01000017">
    <property type="protein sequence ID" value="GHB44494.1"/>
    <property type="molecule type" value="Genomic_DNA"/>
</dbReference>